<comment type="similarity">
    <text evidence="1">Belongs to the cytochrome b5 family. MAPR subfamily.</text>
</comment>
<evidence type="ECO:0000256" key="1">
    <source>
        <dbReference type="ARBA" id="ARBA00038357"/>
    </source>
</evidence>
<dbReference type="OrthoDB" id="899at2759"/>
<sequence>MPTPNNNLDPPRYDPISFEELTQSDGSHPNRPILVAIKGVVFDVSSNPAFAPGGCYHVFAGKDASHAMACSSRNPKDCTAECHDIGDAEQTILDEWFECYRRKYNIVGTVMEGDQDEREDADTEDIF</sequence>
<dbReference type="EMBL" id="KV878345">
    <property type="protein sequence ID" value="OJJ45356.1"/>
    <property type="molecule type" value="Genomic_DNA"/>
</dbReference>
<proteinExistence type="inferred from homology"/>
<evidence type="ECO:0000256" key="2">
    <source>
        <dbReference type="SAM" id="MobiDB-lite"/>
    </source>
</evidence>
<dbReference type="RefSeq" id="XP_022579866.1">
    <property type="nucleotide sequence ID" value="XM_022728060.1"/>
</dbReference>
<dbReference type="FunFam" id="3.10.120.10:FF:000003">
    <property type="entry name" value="membrane-associated progesterone receptor component 1"/>
    <property type="match status" value="1"/>
</dbReference>
<dbReference type="GO" id="GO:0016020">
    <property type="term" value="C:membrane"/>
    <property type="evidence" value="ECO:0007669"/>
    <property type="project" value="TreeGrafter"/>
</dbReference>
<feature type="domain" description="Cytochrome b5 heme-binding" evidence="3">
    <location>
        <begin position="16"/>
        <end position="111"/>
    </location>
</feature>
<dbReference type="Pfam" id="PF00173">
    <property type="entry name" value="Cyt-b5"/>
    <property type="match status" value="1"/>
</dbReference>
<dbReference type="PANTHER" id="PTHR10281">
    <property type="entry name" value="MEMBRANE-ASSOCIATED PROGESTERONE RECEPTOR COMPONENT-RELATED"/>
    <property type="match status" value="1"/>
</dbReference>
<dbReference type="InterPro" id="IPR050577">
    <property type="entry name" value="MAPR/NEUFC/NENF-like"/>
</dbReference>
<dbReference type="InterPro" id="IPR001199">
    <property type="entry name" value="Cyt_B5-like_heme/steroid-bd"/>
</dbReference>
<dbReference type="GeneID" id="34614524"/>
<dbReference type="Gene3D" id="3.10.120.10">
    <property type="entry name" value="Cytochrome b5-like heme/steroid binding domain"/>
    <property type="match status" value="1"/>
</dbReference>
<dbReference type="VEuPathDB" id="FungiDB:ASPZODRAFT_26709"/>
<dbReference type="Proteomes" id="UP000184188">
    <property type="component" value="Unassembled WGS sequence"/>
</dbReference>
<dbReference type="GO" id="GO:0005783">
    <property type="term" value="C:endoplasmic reticulum"/>
    <property type="evidence" value="ECO:0007669"/>
    <property type="project" value="TreeGrafter"/>
</dbReference>
<evidence type="ECO:0000259" key="3">
    <source>
        <dbReference type="SMART" id="SM01117"/>
    </source>
</evidence>
<accession>A0A1L9SDT1</accession>
<name>A0A1L9SDT1_9EURO</name>
<dbReference type="SUPFAM" id="SSF55856">
    <property type="entry name" value="Cytochrome b5-like heme/steroid binding domain"/>
    <property type="match status" value="1"/>
</dbReference>
<organism evidence="4 5">
    <name type="scientific">Penicilliopsis zonata CBS 506.65</name>
    <dbReference type="NCBI Taxonomy" id="1073090"/>
    <lineage>
        <taxon>Eukaryota</taxon>
        <taxon>Fungi</taxon>
        <taxon>Dikarya</taxon>
        <taxon>Ascomycota</taxon>
        <taxon>Pezizomycotina</taxon>
        <taxon>Eurotiomycetes</taxon>
        <taxon>Eurotiomycetidae</taxon>
        <taxon>Eurotiales</taxon>
        <taxon>Aspergillaceae</taxon>
        <taxon>Penicilliopsis</taxon>
    </lineage>
</organism>
<dbReference type="GO" id="GO:0020037">
    <property type="term" value="F:heme binding"/>
    <property type="evidence" value="ECO:0007669"/>
    <property type="project" value="UniProtKB-ARBA"/>
</dbReference>
<gene>
    <name evidence="4" type="ORF">ASPZODRAFT_26709</name>
</gene>
<dbReference type="InterPro" id="IPR036400">
    <property type="entry name" value="Cyt_B5-like_heme/steroid_sf"/>
</dbReference>
<evidence type="ECO:0000313" key="5">
    <source>
        <dbReference type="Proteomes" id="UP000184188"/>
    </source>
</evidence>
<protein>
    <recommendedName>
        <fullName evidence="3">Cytochrome b5 heme-binding domain-containing protein</fullName>
    </recommendedName>
</protein>
<reference evidence="5" key="1">
    <citation type="journal article" date="2017" name="Genome Biol.">
        <title>Comparative genomics reveals high biological diversity and specific adaptations in the industrially and medically important fungal genus Aspergillus.</title>
        <authorList>
            <person name="de Vries R.P."/>
            <person name="Riley R."/>
            <person name="Wiebenga A."/>
            <person name="Aguilar-Osorio G."/>
            <person name="Amillis S."/>
            <person name="Uchima C.A."/>
            <person name="Anderluh G."/>
            <person name="Asadollahi M."/>
            <person name="Askin M."/>
            <person name="Barry K."/>
            <person name="Battaglia E."/>
            <person name="Bayram O."/>
            <person name="Benocci T."/>
            <person name="Braus-Stromeyer S.A."/>
            <person name="Caldana C."/>
            <person name="Canovas D."/>
            <person name="Cerqueira G.C."/>
            <person name="Chen F."/>
            <person name="Chen W."/>
            <person name="Choi C."/>
            <person name="Clum A."/>
            <person name="Dos Santos R.A."/>
            <person name="Damasio A.R."/>
            <person name="Diallinas G."/>
            <person name="Emri T."/>
            <person name="Fekete E."/>
            <person name="Flipphi M."/>
            <person name="Freyberg S."/>
            <person name="Gallo A."/>
            <person name="Gournas C."/>
            <person name="Habgood R."/>
            <person name="Hainaut M."/>
            <person name="Harispe M.L."/>
            <person name="Henrissat B."/>
            <person name="Hilden K.S."/>
            <person name="Hope R."/>
            <person name="Hossain A."/>
            <person name="Karabika E."/>
            <person name="Karaffa L."/>
            <person name="Karanyi Z."/>
            <person name="Krasevec N."/>
            <person name="Kuo A."/>
            <person name="Kusch H."/>
            <person name="LaButti K."/>
            <person name="Lagendijk E.L."/>
            <person name="Lapidus A."/>
            <person name="Levasseur A."/>
            <person name="Lindquist E."/>
            <person name="Lipzen A."/>
            <person name="Logrieco A.F."/>
            <person name="MacCabe A."/>
            <person name="Maekelae M.R."/>
            <person name="Malavazi I."/>
            <person name="Melin P."/>
            <person name="Meyer V."/>
            <person name="Mielnichuk N."/>
            <person name="Miskei M."/>
            <person name="Molnar A.P."/>
            <person name="Mule G."/>
            <person name="Ngan C.Y."/>
            <person name="Orejas M."/>
            <person name="Orosz E."/>
            <person name="Ouedraogo J.P."/>
            <person name="Overkamp K.M."/>
            <person name="Park H.-S."/>
            <person name="Perrone G."/>
            <person name="Piumi F."/>
            <person name="Punt P.J."/>
            <person name="Ram A.F."/>
            <person name="Ramon A."/>
            <person name="Rauscher S."/>
            <person name="Record E."/>
            <person name="Riano-Pachon D.M."/>
            <person name="Robert V."/>
            <person name="Roehrig J."/>
            <person name="Ruller R."/>
            <person name="Salamov A."/>
            <person name="Salih N.S."/>
            <person name="Samson R.A."/>
            <person name="Sandor E."/>
            <person name="Sanguinetti M."/>
            <person name="Schuetze T."/>
            <person name="Sepcic K."/>
            <person name="Shelest E."/>
            <person name="Sherlock G."/>
            <person name="Sophianopoulou V."/>
            <person name="Squina F.M."/>
            <person name="Sun H."/>
            <person name="Susca A."/>
            <person name="Todd R.B."/>
            <person name="Tsang A."/>
            <person name="Unkles S.E."/>
            <person name="van de Wiele N."/>
            <person name="van Rossen-Uffink D."/>
            <person name="Oliveira J.V."/>
            <person name="Vesth T.C."/>
            <person name="Visser J."/>
            <person name="Yu J.-H."/>
            <person name="Zhou M."/>
            <person name="Andersen M.R."/>
            <person name="Archer D.B."/>
            <person name="Baker S.E."/>
            <person name="Benoit I."/>
            <person name="Brakhage A.A."/>
            <person name="Braus G.H."/>
            <person name="Fischer R."/>
            <person name="Frisvad J.C."/>
            <person name="Goldman G.H."/>
            <person name="Houbraken J."/>
            <person name="Oakley B."/>
            <person name="Pocsi I."/>
            <person name="Scazzocchio C."/>
            <person name="Seiboth B."/>
            <person name="vanKuyk P.A."/>
            <person name="Wortman J."/>
            <person name="Dyer P.S."/>
            <person name="Grigoriev I.V."/>
        </authorList>
    </citation>
    <scope>NUCLEOTIDE SEQUENCE [LARGE SCALE GENOMIC DNA]</scope>
    <source>
        <strain evidence="5">CBS 506.65</strain>
    </source>
</reference>
<dbReference type="AlphaFoldDB" id="A0A1L9SDT1"/>
<dbReference type="SMART" id="SM01117">
    <property type="entry name" value="Cyt-b5"/>
    <property type="match status" value="1"/>
</dbReference>
<feature type="region of interest" description="Disordered" evidence="2">
    <location>
        <begin position="1"/>
        <end position="29"/>
    </location>
</feature>
<dbReference type="PANTHER" id="PTHR10281:SF115">
    <property type="entry name" value="BINDING PROTEIN, PUTATIVE (AFU_ORTHOLOGUE AFUA_4G06240)-RELATED"/>
    <property type="match status" value="1"/>
</dbReference>
<evidence type="ECO:0000313" key="4">
    <source>
        <dbReference type="EMBL" id="OJJ45356.1"/>
    </source>
</evidence>
<keyword evidence="5" id="KW-1185">Reference proteome</keyword>
<dbReference type="STRING" id="1073090.A0A1L9SDT1"/>